<comment type="caution">
    <text evidence="2">The sequence shown here is derived from an EMBL/GenBank/DDBJ whole genome shotgun (WGS) entry which is preliminary data.</text>
</comment>
<dbReference type="AlphaFoldDB" id="A0A919KE30"/>
<dbReference type="Proteomes" id="UP000619355">
    <property type="component" value="Unassembled WGS sequence"/>
</dbReference>
<organism evidence="2 3">
    <name type="scientific">Streptomyces capoamus</name>
    <dbReference type="NCBI Taxonomy" id="68183"/>
    <lineage>
        <taxon>Bacteria</taxon>
        <taxon>Bacillati</taxon>
        <taxon>Actinomycetota</taxon>
        <taxon>Actinomycetes</taxon>
        <taxon>Kitasatosporales</taxon>
        <taxon>Streptomycetaceae</taxon>
        <taxon>Streptomyces</taxon>
    </lineage>
</organism>
<keyword evidence="3" id="KW-1185">Reference proteome</keyword>
<evidence type="ECO:0000313" key="2">
    <source>
        <dbReference type="EMBL" id="GHG61916.1"/>
    </source>
</evidence>
<feature type="compositionally biased region" description="Polar residues" evidence="1">
    <location>
        <begin position="1"/>
        <end position="15"/>
    </location>
</feature>
<sequence length="152" mass="17211">MTNTLPPRTNTPDRVTTNDEGRKVTTVTLKRCCNGCGEYLGDADNRDVDAHGNLTDVRAECDHCRPLVELEAAGCKTWELTPRSFSRVANEIDRLRPWVFTKGYWQNVDDKLQVVGLRIGERPNHVVAFFGDWIIRHLDGHFTVHKAPQPTA</sequence>
<evidence type="ECO:0000256" key="1">
    <source>
        <dbReference type="SAM" id="MobiDB-lite"/>
    </source>
</evidence>
<dbReference type="EMBL" id="BNBF01000017">
    <property type="protein sequence ID" value="GHG61916.1"/>
    <property type="molecule type" value="Genomic_DNA"/>
</dbReference>
<accession>A0A919KE30</accession>
<feature type="region of interest" description="Disordered" evidence="1">
    <location>
        <begin position="1"/>
        <end position="21"/>
    </location>
</feature>
<reference evidence="3" key="1">
    <citation type="journal article" date="2019" name="Int. J. Syst. Evol. Microbiol.">
        <title>The Global Catalogue of Microorganisms (GCM) 10K type strain sequencing project: providing services to taxonomists for standard genome sequencing and annotation.</title>
        <authorList>
            <consortium name="The Broad Institute Genomics Platform"/>
            <consortium name="The Broad Institute Genome Sequencing Center for Infectious Disease"/>
            <person name="Wu L."/>
            <person name="Ma J."/>
        </authorList>
    </citation>
    <scope>NUCLEOTIDE SEQUENCE [LARGE SCALE GENOMIC DNA]</scope>
    <source>
        <strain evidence="3">JCM 4253</strain>
    </source>
</reference>
<protein>
    <submittedName>
        <fullName evidence="2">Uncharacterized protein</fullName>
    </submittedName>
</protein>
<evidence type="ECO:0000313" key="3">
    <source>
        <dbReference type="Proteomes" id="UP000619355"/>
    </source>
</evidence>
<gene>
    <name evidence="2" type="ORF">GCM10018980_51440</name>
</gene>
<dbReference type="RefSeq" id="WP_189984580.1">
    <property type="nucleotide sequence ID" value="NZ_BNBF01000017.1"/>
</dbReference>
<proteinExistence type="predicted"/>
<name>A0A919KE30_9ACTN</name>